<dbReference type="InterPro" id="IPR000683">
    <property type="entry name" value="Gfo/Idh/MocA-like_OxRdtase_N"/>
</dbReference>
<dbReference type="EMBL" id="JBHRYD010000001">
    <property type="protein sequence ID" value="MFC3703833.1"/>
    <property type="molecule type" value="Genomic_DNA"/>
</dbReference>
<reference evidence="4" key="1">
    <citation type="journal article" date="2019" name="Int. J. Syst. Evol. Microbiol.">
        <title>The Global Catalogue of Microorganisms (GCM) 10K type strain sequencing project: providing services to taxonomists for standard genome sequencing and annotation.</title>
        <authorList>
            <consortium name="The Broad Institute Genomics Platform"/>
            <consortium name="The Broad Institute Genome Sequencing Center for Infectious Disease"/>
            <person name="Wu L."/>
            <person name="Ma J."/>
        </authorList>
    </citation>
    <scope>NUCLEOTIDE SEQUENCE [LARGE SCALE GENOMIC DNA]</scope>
    <source>
        <strain evidence="4">KCTC 42281</strain>
    </source>
</reference>
<name>A0ABV7WZ59_9HYPH</name>
<dbReference type="SUPFAM" id="SSF55347">
    <property type="entry name" value="Glyceraldehyde-3-phosphate dehydrogenase-like, C-terminal domain"/>
    <property type="match status" value="1"/>
</dbReference>
<comment type="caution">
    <text evidence="3">The sequence shown here is derived from an EMBL/GenBank/DDBJ whole genome shotgun (WGS) entry which is preliminary data.</text>
</comment>
<evidence type="ECO:0000259" key="2">
    <source>
        <dbReference type="Pfam" id="PF02894"/>
    </source>
</evidence>
<dbReference type="SUPFAM" id="SSF51735">
    <property type="entry name" value="NAD(P)-binding Rossmann-fold domains"/>
    <property type="match status" value="1"/>
</dbReference>
<dbReference type="Pfam" id="PF01408">
    <property type="entry name" value="GFO_IDH_MocA"/>
    <property type="match status" value="1"/>
</dbReference>
<evidence type="ECO:0000313" key="3">
    <source>
        <dbReference type="EMBL" id="MFC3703833.1"/>
    </source>
</evidence>
<sequence length="434" mass="48442">MKYAIVGTGGRHQMFRDAVTQTHAETAELVALCDVNQSRLALSAGKVPQRGGNGVATYLAEDFDQMLAEQQPDTVIVTVPDYLHDEYIVRALRAGKDVMTEKPMTIDLARLKRIIDVQRETGRKVTVTFNYRYSPARTQLKEILMSGTIGEITAIDFRWYLDRVHGADYFRRWHRYKDKSGGLLVHKSTHHFDLLNWWVASTPKTVSATGKLDFYTPEMAVKLGLEGHGERCHTCPVADRCAFRMDLEADEPLKALYLDAEEDDGYWRDKCVFAEDITIEDTMQVQAQYASGASLNYTLVAYSPWEGLEVKFHGTKGELTHKHIEVHGVFAGGFRERGGEEGVEAITTELHLAGELPRKIDVWTGKGSHGGADPIMLGYLFDPNGMPEDKYGRASDQVAGAWSILTGIAANRSIAQNGARIEIDRMLEEAGITL</sequence>
<evidence type="ECO:0000259" key="1">
    <source>
        <dbReference type="Pfam" id="PF01408"/>
    </source>
</evidence>
<dbReference type="PANTHER" id="PTHR43377:SF2">
    <property type="entry name" value="BINDING ROSSMANN FOLD OXIDOREDUCTASE, PUTATIVE (AFU_ORTHOLOGUE AFUA_4G00560)-RELATED"/>
    <property type="match status" value="1"/>
</dbReference>
<keyword evidence="4" id="KW-1185">Reference proteome</keyword>
<dbReference type="InterPro" id="IPR004104">
    <property type="entry name" value="Gfo/Idh/MocA-like_OxRdtase_C"/>
</dbReference>
<accession>A0ABV7WZ59</accession>
<dbReference type="Gene3D" id="3.40.50.720">
    <property type="entry name" value="NAD(P)-binding Rossmann-like Domain"/>
    <property type="match status" value="1"/>
</dbReference>
<dbReference type="RefSeq" id="WP_380094921.1">
    <property type="nucleotide sequence ID" value="NZ_JBHRYD010000001.1"/>
</dbReference>
<dbReference type="InterPro" id="IPR051450">
    <property type="entry name" value="Gfo/Idh/MocA_Oxidoreductases"/>
</dbReference>
<dbReference type="Pfam" id="PF02894">
    <property type="entry name" value="GFO_IDH_MocA_C"/>
    <property type="match status" value="1"/>
</dbReference>
<feature type="domain" description="Gfo/Idh/MocA-like oxidoreductase C-terminal" evidence="2">
    <location>
        <begin position="141"/>
        <end position="335"/>
    </location>
</feature>
<organism evidence="3 4">
    <name type="scientific">Devosia honganensis</name>
    <dbReference type="NCBI Taxonomy" id="1610527"/>
    <lineage>
        <taxon>Bacteria</taxon>
        <taxon>Pseudomonadati</taxon>
        <taxon>Pseudomonadota</taxon>
        <taxon>Alphaproteobacteria</taxon>
        <taxon>Hyphomicrobiales</taxon>
        <taxon>Devosiaceae</taxon>
        <taxon>Devosia</taxon>
    </lineage>
</organism>
<dbReference type="PANTHER" id="PTHR43377">
    <property type="entry name" value="BILIVERDIN REDUCTASE A"/>
    <property type="match status" value="1"/>
</dbReference>
<gene>
    <name evidence="3" type="ORF">ACFOOL_03570</name>
</gene>
<protein>
    <submittedName>
        <fullName evidence="3">Gfo/Idh/MocA family protein</fullName>
    </submittedName>
</protein>
<dbReference type="Gene3D" id="3.30.360.10">
    <property type="entry name" value="Dihydrodipicolinate Reductase, domain 2"/>
    <property type="match status" value="1"/>
</dbReference>
<dbReference type="Proteomes" id="UP001595613">
    <property type="component" value="Unassembled WGS sequence"/>
</dbReference>
<proteinExistence type="predicted"/>
<dbReference type="InterPro" id="IPR036291">
    <property type="entry name" value="NAD(P)-bd_dom_sf"/>
</dbReference>
<feature type="domain" description="Gfo/Idh/MocA-like oxidoreductase N-terminal" evidence="1">
    <location>
        <begin position="1"/>
        <end position="129"/>
    </location>
</feature>
<evidence type="ECO:0000313" key="4">
    <source>
        <dbReference type="Proteomes" id="UP001595613"/>
    </source>
</evidence>